<gene>
    <name evidence="1" type="ORF">M408DRAFT_136103</name>
</gene>
<sequence length="56" mass="6342">MYQVPSRAFVEKICPVTMSKTLPLAERERVHGLNSRVYNARRKGDMGKAASDLPEH</sequence>
<organism evidence="1 2">
    <name type="scientific">Serendipita vermifera MAFF 305830</name>
    <dbReference type="NCBI Taxonomy" id="933852"/>
    <lineage>
        <taxon>Eukaryota</taxon>
        <taxon>Fungi</taxon>
        <taxon>Dikarya</taxon>
        <taxon>Basidiomycota</taxon>
        <taxon>Agaricomycotina</taxon>
        <taxon>Agaricomycetes</taxon>
        <taxon>Sebacinales</taxon>
        <taxon>Serendipitaceae</taxon>
        <taxon>Serendipita</taxon>
    </lineage>
</organism>
<evidence type="ECO:0000313" key="1">
    <source>
        <dbReference type="EMBL" id="KIM28515.1"/>
    </source>
</evidence>
<name>A0A0C3AVE6_SERVB</name>
<dbReference type="Proteomes" id="UP000054097">
    <property type="component" value="Unassembled WGS sequence"/>
</dbReference>
<accession>A0A0C3AVE6</accession>
<dbReference type="AlphaFoldDB" id="A0A0C3AVE6"/>
<reference evidence="1 2" key="1">
    <citation type="submission" date="2014-04" db="EMBL/GenBank/DDBJ databases">
        <authorList>
            <consortium name="DOE Joint Genome Institute"/>
            <person name="Kuo A."/>
            <person name="Zuccaro A."/>
            <person name="Kohler A."/>
            <person name="Nagy L.G."/>
            <person name="Floudas D."/>
            <person name="Copeland A."/>
            <person name="Barry K.W."/>
            <person name="Cichocki N."/>
            <person name="Veneault-Fourrey C."/>
            <person name="LaButti K."/>
            <person name="Lindquist E.A."/>
            <person name="Lipzen A."/>
            <person name="Lundell T."/>
            <person name="Morin E."/>
            <person name="Murat C."/>
            <person name="Sun H."/>
            <person name="Tunlid A."/>
            <person name="Henrissat B."/>
            <person name="Grigoriev I.V."/>
            <person name="Hibbett D.S."/>
            <person name="Martin F."/>
            <person name="Nordberg H.P."/>
            <person name="Cantor M.N."/>
            <person name="Hua S.X."/>
        </authorList>
    </citation>
    <scope>NUCLEOTIDE SEQUENCE [LARGE SCALE GENOMIC DNA]</scope>
    <source>
        <strain evidence="1 2">MAFF 305830</strain>
    </source>
</reference>
<keyword evidence="2" id="KW-1185">Reference proteome</keyword>
<proteinExistence type="predicted"/>
<dbReference type="HOGENOM" id="CLU_3015655_0_0_1"/>
<evidence type="ECO:0000313" key="2">
    <source>
        <dbReference type="Proteomes" id="UP000054097"/>
    </source>
</evidence>
<protein>
    <submittedName>
        <fullName evidence="1">Uncharacterized protein</fullName>
    </submittedName>
</protein>
<dbReference type="EMBL" id="KN824292">
    <property type="protein sequence ID" value="KIM28515.1"/>
    <property type="molecule type" value="Genomic_DNA"/>
</dbReference>
<reference evidence="2" key="2">
    <citation type="submission" date="2015-01" db="EMBL/GenBank/DDBJ databases">
        <title>Evolutionary Origins and Diversification of the Mycorrhizal Mutualists.</title>
        <authorList>
            <consortium name="DOE Joint Genome Institute"/>
            <consortium name="Mycorrhizal Genomics Consortium"/>
            <person name="Kohler A."/>
            <person name="Kuo A."/>
            <person name="Nagy L.G."/>
            <person name="Floudas D."/>
            <person name="Copeland A."/>
            <person name="Barry K.W."/>
            <person name="Cichocki N."/>
            <person name="Veneault-Fourrey C."/>
            <person name="LaButti K."/>
            <person name="Lindquist E.A."/>
            <person name="Lipzen A."/>
            <person name="Lundell T."/>
            <person name="Morin E."/>
            <person name="Murat C."/>
            <person name="Riley R."/>
            <person name="Ohm R."/>
            <person name="Sun H."/>
            <person name="Tunlid A."/>
            <person name="Henrissat B."/>
            <person name="Grigoriev I.V."/>
            <person name="Hibbett D.S."/>
            <person name="Martin F."/>
        </authorList>
    </citation>
    <scope>NUCLEOTIDE SEQUENCE [LARGE SCALE GENOMIC DNA]</scope>
    <source>
        <strain evidence="2">MAFF 305830</strain>
    </source>
</reference>